<evidence type="ECO:0000256" key="2">
    <source>
        <dbReference type="ARBA" id="ARBA00022676"/>
    </source>
</evidence>
<reference evidence="9" key="1">
    <citation type="journal article" date="2020" name="Stud. Mycol.">
        <title>101 Dothideomycetes genomes: a test case for predicting lifestyles and emergence of pathogens.</title>
        <authorList>
            <person name="Haridas S."/>
            <person name="Albert R."/>
            <person name="Binder M."/>
            <person name="Bloem J."/>
            <person name="Labutti K."/>
            <person name="Salamov A."/>
            <person name="Andreopoulos B."/>
            <person name="Baker S."/>
            <person name="Barry K."/>
            <person name="Bills G."/>
            <person name="Bluhm B."/>
            <person name="Cannon C."/>
            <person name="Castanera R."/>
            <person name="Culley D."/>
            <person name="Daum C."/>
            <person name="Ezra D."/>
            <person name="Gonzalez J."/>
            <person name="Henrissat B."/>
            <person name="Kuo A."/>
            <person name="Liang C."/>
            <person name="Lipzen A."/>
            <person name="Lutzoni F."/>
            <person name="Magnuson J."/>
            <person name="Mondo S."/>
            <person name="Nolan M."/>
            <person name="Ohm R."/>
            <person name="Pangilinan J."/>
            <person name="Park H.-J."/>
            <person name="Ramirez L."/>
            <person name="Alfaro M."/>
            <person name="Sun H."/>
            <person name="Tritt A."/>
            <person name="Yoshinaga Y."/>
            <person name="Zwiers L.-H."/>
            <person name="Turgeon B."/>
            <person name="Goodwin S."/>
            <person name="Spatafora J."/>
            <person name="Crous P."/>
            <person name="Grigoriev I."/>
        </authorList>
    </citation>
    <scope>NUCLEOTIDE SEQUENCE</scope>
    <source>
        <strain evidence="9">CBS 690.94</strain>
    </source>
</reference>
<keyword evidence="2" id="KW-0328">Glycosyltransferase</keyword>
<keyword evidence="3" id="KW-0808">Transferase</keyword>
<dbReference type="GO" id="GO:0016757">
    <property type="term" value="F:glycosyltransferase activity"/>
    <property type="evidence" value="ECO:0007669"/>
    <property type="project" value="UniProtKB-KW"/>
</dbReference>
<accession>A0A9P4PF02</accession>
<dbReference type="GO" id="GO:0016020">
    <property type="term" value="C:membrane"/>
    <property type="evidence" value="ECO:0007669"/>
    <property type="project" value="UniProtKB-SubCell"/>
</dbReference>
<keyword evidence="5 8" id="KW-1133">Transmembrane helix</keyword>
<evidence type="ECO:0000256" key="6">
    <source>
        <dbReference type="ARBA" id="ARBA00023136"/>
    </source>
</evidence>
<evidence type="ECO:0000256" key="5">
    <source>
        <dbReference type="ARBA" id="ARBA00022989"/>
    </source>
</evidence>
<evidence type="ECO:0000256" key="7">
    <source>
        <dbReference type="ARBA" id="ARBA00023180"/>
    </source>
</evidence>
<organism evidence="9 10">
    <name type="scientific">Karstenula rhodostoma CBS 690.94</name>
    <dbReference type="NCBI Taxonomy" id="1392251"/>
    <lineage>
        <taxon>Eukaryota</taxon>
        <taxon>Fungi</taxon>
        <taxon>Dikarya</taxon>
        <taxon>Ascomycota</taxon>
        <taxon>Pezizomycotina</taxon>
        <taxon>Dothideomycetes</taxon>
        <taxon>Pleosporomycetidae</taxon>
        <taxon>Pleosporales</taxon>
        <taxon>Massarineae</taxon>
        <taxon>Didymosphaeriaceae</taxon>
        <taxon>Karstenula</taxon>
    </lineage>
</organism>
<evidence type="ECO:0000256" key="1">
    <source>
        <dbReference type="ARBA" id="ARBA00004370"/>
    </source>
</evidence>
<evidence type="ECO:0000256" key="4">
    <source>
        <dbReference type="ARBA" id="ARBA00022692"/>
    </source>
</evidence>
<feature type="transmembrane region" description="Helical" evidence="8">
    <location>
        <begin position="44"/>
        <end position="63"/>
    </location>
</feature>
<keyword evidence="10" id="KW-1185">Reference proteome</keyword>
<dbReference type="PANTHER" id="PTHR47844:SF1">
    <property type="entry name" value="EXOSTOSIN-LIKE 2"/>
    <property type="match status" value="1"/>
</dbReference>
<evidence type="ECO:0000256" key="8">
    <source>
        <dbReference type="SAM" id="Phobius"/>
    </source>
</evidence>
<comment type="caution">
    <text evidence="9">The sequence shown here is derived from an EMBL/GenBank/DDBJ whole genome shotgun (WGS) entry which is preliminary data.</text>
</comment>
<sequence>MASTSRNSVNGWTVILATVLFWGMFSWIVFLISDYRKRTKNPSLVASILLFGHLWLAGLFLATAKIAENHDDPSLVWFCFQCVFRYYKTLILTYFNLRYKPSVAPANFALSPADVTVIVPTVGADGNATFQEMVSSILWNKPKHLIFSTVTEDAKKSVDAILPGIKAELERGTSSYQSQRSLPKLTISTDISVVSAHVASKREQFIRGVNQVDTSIIASADDTVLWHPNFLSGALPAFADSQVSLVGTRKWVKRLPCAPSDPSLPWYTNAWNDYCFRFWNLIGAMYLIRHNFEACGSNTADGGIFAVSGRTLFVRSEVVQEKAFQDNFLNEIIFPWLPGGGIGPINADDDNFLTRWVYKKNKKVKFQASEGATITTVIGKDGGGRFMNQCLRWSRTTMRQNPQVLFIDRTAWWMHPITVWTTYFPWLYNAALVWDPLMVSTMYFTKYYQASEHRFALMAGLVGFIWATKLIKSAPWFWKHPQDFFLFVFPIPVWALFVYGHSILKIHTAFTFWDLAWTGRKLPTNTDAKKEE</sequence>
<dbReference type="Proteomes" id="UP000799764">
    <property type="component" value="Unassembled WGS sequence"/>
</dbReference>
<feature type="transmembrane region" description="Helical" evidence="8">
    <location>
        <begin position="455"/>
        <end position="478"/>
    </location>
</feature>
<protein>
    <submittedName>
        <fullName evidence="9">Glycosyltransferase family 2 protein</fullName>
    </submittedName>
</protein>
<dbReference type="Pfam" id="PF13641">
    <property type="entry name" value="Glyco_tranf_2_3"/>
    <property type="match status" value="1"/>
</dbReference>
<gene>
    <name evidence="9" type="ORF">P171DRAFT_433194</name>
</gene>
<dbReference type="InterPro" id="IPR029044">
    <property type="entry name" value="Nucleotide-diphossugar_trans"/>
</dbReference>
<dbReference type="AlphaFoldDB" id="A0A9P4PF02"/>
<dbReference type="OrthoDB" id="2849215at2759"/>
<proteinExistence type="predicted"/>
<dbReference type="InterPro" id="IPR052427">
    <property type="entry name" value="Glycosyltrans_GT2/GT47"/>
</dbReference>
<feature type="transmembrane region" description="Helical" evidence="8">
    <location>
        <begin position="12"/>
        <end position="32"/>
    </location>
</feature>
<evidence type="ECO:0000313" key="9">
    <source>
        <dbReference type="EMBL" id="KAF2442800.1"/>
    </source>
</evidence>
<keyword evidence="6 8" id="KW-0472">Membrane</keyword>
<keyword evidence="7" id="KW-0325">Glycoprotein</keyword>
<dbReference type="EMBL" id="MU001503">
    <property type="protein sequence ID" value="KAF2442800.1"/>
    <property type="molecule type" value="Genomic_DNA"/>
</dbReference>
<keyword evidence="4 8" id="KW-0812">Transmembrane</keyword>
<feature type="transmembrane region" description="Helical" evidence="8">
    <location>
        <begin position="484"/>
        <end position="504"/>
    </location>
</feature>
<evidence type="ECO:0000313" key="10">
    <source>
        <dbReference type="Proteomes" id="UP000799764"/>
    </source>
</evidence>
<dbReference type="SUPFAM" id="SSF53448">
    <property type="entry name" value="Nucleotide-diphospho-sugar transferases"/>
    <property type="match status" value="1"/>
</dbReference>
<comment type="subcellular location">
    <subcellularLocation>
        <location evidence="1">Membrane</location>
    </subcellularLocation>
</comment>
<evidence type="ECO:0000256" key="3">
    <source>
        <dbReference type="ARBA" id="ARBA00022679"/>
    </source>
</evidence>
<name>A0A9P4PF02_9PLEO</name>
<dbReference type="PANTHER" id="PTHR47844">
    <property type="entry name" value="SYNTHASE CPS1, PUTATIVE (AFU_ORTHOLOGUE AFUA_7G02500)-RELATED"/>
    <property type="match status" value="1"/>
</dbReference>